<reference evidence="1 2" key="1">
    <citation type="submission" date="2021-01" db="EMBL/GenBank/DDBJ databases">
        <title>Genomic Encyclopedia of Type Strains, Phase IV (KMG-IV): sequencing the most valuable type-strain genomes for metagenomic binning, comparative biology and taxonomic classification.</title>
        <authorList>
            <person name="Goeker M."/>
        </authorList>
    </citation>
    <scope>NUCLEOTIDE SEQUENCE [LARGE SCALE GENOMIC DNA]</scope>
    <source>
        <strain evidence="1 2">DSM 104297</strain>
    </source>
</reference>
<evidence type="ECO:0000313" key="2">
    <source>
        <dbReference type="Proteomes" id="UP000809829"/>
    </source>
</evidence>
<organism evidence="1 2">
    <name type="scientific">Priestia iocasae</name>
    <dbReference type="NCBI Taxonomy" id="2291674"/>
    <lineage>
        <taxon>Bacteria</taxon>
        <taxon>Bacillati</taxon>
        <taxon>Bacillota</taxon>
        <taxon>Bacilli</taxon>
        <taxon>Bacillales</taxon>
        <taxon>Bacillaceae</taxon>
        <taxon>Priestia</taxon>
    </lineage>
</organism>
<gene>
    <name evidence="1" type="ORF">JOC83_004017</name>
</gene>
<name>A0ABS2R044_9BACI</name>
<accession>A0ABS2R044</accession>
<comment type="caution">
    <text evidence="1">The sequence shown here is derived from an EMBL/GenBank/DDBJ whole genome shotgun (WGS) entry which is preliminary data.</text>
</comment>
<dbReference type="RefSeq" id="WP_205189087.1">
    <property type="nucleotide sequence ID" value="NZ_JAFBFC010000016.1"/>
</dbReference>
<protein>
    <submittedName>
        <fullName evidence="1">Uncharacterized protein</fullName>
    </submittedName>
</protein>
<proteinExistence type="predicted"/>
<sequence>MRGLLVNEKEVKELEYVIKRELEELLFDFTDDRIDHVVKRSMEERYDILFKLFSRVASPRECLKYIRSKQKNIKKSIDS</sequence>
<dbReference type="Proteomes" id="UP000809829">
    <property type="component" value="Unassembled WGS sequence"/>
</dbReference>
<keyword evidence="2" id="KW-1185">Reference proteome</keyword>
<dbReference type="EMBL" id="JAFBFC010000016">
    <property type="protein sequence ID" value="MBM7705103.1"/>
    <property type="molecule type" value="Genomic_DNA"/>
</dbReference>
<evidence type="ECO:0000313" key="1">
    <source>
        <dbReference type="EMBL" id="MBM7705103.1"/>
    </source>
</evidence>